<comment type="caution">
    <text evidence="2">The sequence shown here is derived from an EMBL/GenBank/DDBJ whole genome shotgun (WGS) entry which is preliminary data.</text>
</comment>
<evidence type="ECO:0000259" key="1">
    <source>
        <dbReference type="Pfam" id="PF13480"/>
    </source>
</evidence>
<dbReference type="RefSeq" id="WP_140047502.1">
    <property type="nucleotide sequence ID" value="NZ_BAAAEV010000001.1"/>
</dbReference>
<evidence type="ECO:0000313" key="2">
    <source>
        <dbReference type="EMBL" id="NIJ25035.1"/>
    </source>
</evidence>
<dbReference type="EMBL" id="JAASQP010000001">
    <property type="protein sequence ID" value="NIJ25035.1"/>
    <property type="molecule type" value="Genomic_DNA"/>
</dbReference>
<dbReference type="InterPro" id="IPR038740">
    <property type="entry name" value="BioF2-like_GNAT_dom"/>
</dbReference>
<keyword evidence="3" id="KW-1185">Reference proteome</keyword>
<gene>
    <name evidence="2" type="ORF">FHT01_002577</name>
</gene>
<name>A0ABX0U3C2_9SPHN</name>
<evidence type="ECO:0000313" key="3">
    <source>
        <dbReference type="Proteomes" id="UP000788153"/>
    </source>
</evidence>
<dbReference type="SUPFAM" id="SSF55729">
    <property type="entry name" value="Acyl-CoA N-acyltransferases (Nat)"/>
    <property type="match status" value="1"/>
</dbReference>
<organism evidence="2 3">
    <name type="scientific">Sphingomonas japonica</name>
    <dbReference type="NCBI Taxonomy" id="511662"/>
    <lineage>
        <taxon>Bacteria</taxon>
        <taxon>Pseudomonadati</taxon>
        <taxon>Pseudomonadota</taxon>
        <taxon>Alphaproteobacteria</taxon>
        <taxon>Sphingomonadales</taxon>
        <taxon>Sphingomonadaceae</taxon>
        <taxon>Sphingomonas</taxon>
    </lineage>
</organism>
<dbReference type="Proteomes" id="UP000788153">
    <property type="component" value="Unassembled WGS sequence"/>
</dbReference>
<feature type="domain" description="BioF2-like acetyltransferase" evidence="1">
    <location>
        <begin position="158"/>
        <end position="290"/>
    </location>
</feature>
<accession>A0ABX0U3C2</accession>
<proteinExistence type="predicted"/>
<dbReference type="Gene3D" id="3.40.630.30">
    <property type="match status" value="1"/>
</dbReference>
<dbReference type="InterPro" id="IPR016181">
    <property type="entry name" value="Acyl_CoA_acyltransferase"/>
</dbReference>
<reference evidence="2 3" key="1">
    <citation type="submission" date="2020-03" db="EMBL/GenBank/DDBJ databases">
        <title>Genomic Encyclopedia of Type Strains, Phase IV (KMG-IV): sequencing the most valuable type-strain genomes for metagenomic binning, comparative biology and taxonomic classification.</title>
        <authorList>
            <person name="Goeker M."/>
        </authorList>
    </citation>
    <scope>NUCLEOTIDE SEQUENCE [LARGE SCALE GENOMIC DNA]</scope>
    <source>
        <strain evidence="2 3">DSM 22753</strain>
    </source>
</reference>
<dbReference type="Pfam" id="PF13480">
    <property type="entry name" value="Acetyltransf_6"/>
    <property type="match status" value="1"/>
</dbReference>
<sequence length="332" mass="37043">MSVEVTVFDDLGAVARDAGGALDREAQPSLFDRLDWFDRTAAHCPPGGKPMIARARNGLGTAWLFLSREGSSAQALASWYTLDFDIVRSGDAKAAVAALARNLDGISHISLAPVADPAEIADAFLAAGWQVFIEPTTVNWRTQPPADFDVFWESRPSRLRNTVKRKAKKADLDIRIHRSFDADAWEAYRAIYAASWKPEEGSWDFMRSFADAEGAAGTLRLGIAYHDGAPVAAQLWHVENGRATIHKLAYVDSAKDLSPGSILSHAMFRHVIEQDRPDLIDYGTGDQPYKADWMDEALPLYRIECYHRRRPSAWPRLARRMLSELVRRPATH</sequence>
<protein>
    <recommendedName>
        <fullName evidence="1">BioF2-like acetyltransferase domain-containing protein</fullName>
    </recommendedName>
</protein>